<evidence type="ECO:0000313" key="2">
    <source>
        <dbReference type="Proteomes" id="UP000501466"/>
    </source>
</evidence>
<accession>A0A6F8PRF6</accession>
<keyword evidence="2" id="KW-1185">Reference proteome</keyword>
<evidence type="ECO:0000313" key="1">
    <source>
        <dbReference type="EMBL" id="BBP44570.1"/>
    </source>
</evidence>
<dbReference type="Proteomes" id="UP000501466">
    <property type="component" value="Chromosome"/>
</dbReference>
<dbReference type="KEGG" id="tzo:THMIRHAT_23160"/>
<gene>
    <name evidence="1" type="ORF">THMIRHAT_23160</name>
</gene>
<protein>
    <submittedName>
        <fullName evidence="1">Uncharacterized protein</fullName>
    </submittedName>
</protein>
<proteinExistence type="predicted"/>
<reference evidence="2" key="1">
    <citation type="submission" date="2019-11" db="EMBL/GenBank/DDBJ databases">
        <title>Isolation and characterization of two novel species in the genus Thiomicrorhabdus.</title>
        <authorList>
            <person name="Mochizuki J."/>
            <person name="Kojima H."/>
            <person name="Fukui M."/>
        </authorList>
    </citation>
    <scope>NUCLEOTIDE SEQUENCE [LARGE SCALE GENOMIC DNA]</scope>
    <source>
        <strain evidence="2">AkT22</strain>
    </source>
</reference>
<dbReference type="RefSeq" id="WP_173292280.1">
    <property type="nucleotide sequence ID" value="NZ_AP021888.1"/>
</dbReference>
<organism evidence="1 2">
    <name type="scientific">Thiosulfativibrio zosterae</name>
    <dbReference type="NCBI Taxonomy" id="2675053"/>
    <lineage>
        <taxon>Bacteria</taxon>
        <taxon>Pseudomonadati</taxon>
        <taxon>Pseudomonadota</taxon>
        <taxon>Gammaproteobacteria</taxon>
        <taxon>Thiotrichales</taxon>
        <taxon>Piscirickettsiaceae</taxon>
        <taxon>Thiosulfativibrio</taxon>
    </lineage>
</organism>
<dbReference type="EMBL" id="AP021888">
    <property type="protein sequence ID" value="BBP44570.1"/>
    <property type="molecule type" value="Genomic_DNA"/>
</dbReference>
<dbReference type="AlphaFoldDB" id="A0A6F8PRF6"/>
<name>A0A6F8PRF6_9GAMM</name>
<sequence>MFAPDPAGLLADLLAFLLTGWFDGLPLPFAGLGLPLLGIGLRPSSVILVKNFCVLCLRPVRAPSPHALPVPKGW</sequence>